<comment type="similarity">
    <text evidence="2">Belongs to the membrane fusion protein (MFP) (TC 8.A.1) family.</text>
</comment>
<dbReference type="Gene3D" id="2.40.420.20">
    <property type="match status" value="1"/>
</dbReference>
<dbReference type="Gene3D" id="2.40.50.100">
    <property type="match status" value="2"/>
</dbReference>
<dbReference type="PROSITE" id="PS51257">
    <property type="entry name" value="PROKAR_LIPOPROTEIN"/>
    <property type="match status" value="1"/>
</dbReference>
<evidence type="ECO:0000259" key="5">
    <source>
        <dbReference type="Pfam" id="PF25917"/>
    </source>
</evidence>
<dbReference type="InterPro" id="IPR058625">
    <property type="entry name" value="MdtA-like_BSH"/>
</dbReference>
<evidence type="ECO:0000259" key="7">
    <source>
        <dbReference type="Pfam" id="PF25967"/>
    </source>
</evidence>
<feature type="domain" description="Multidrug resistance protein MdtA-like beta-barrel" evidence="6">
    <location>
        <begin position="253"/>
        <end position="341"/>
    </location>
</feature>
<dbReference type="Gene3D" id="1.10.287.470">
    <property type="entry name" value="Helix hairpin bin"/>
    <property type="match status" value="2"/>
</dbReference>
<organism evidence="8 9">
    <name type="scientific">Planctopirus hydrillae</name>
    <dbReference type="NCBI Taxonomy" id="1841610"/>
    <lineage>
        <taxon>Bacteria</taxon>
        <taxon>Pseudomonadati</taxon>
        <taxon>Planctomycetota</taxon>
        <taxon>Planctomycetia</taxon>
        <taxon>Planctomycetales</taxon>
        <taxon>Planctomycetaceae</taxon>
        <taxon>Planctopirus</taxon>
    </lineage>
</organism>
<keyword evidence="3" id="KW-0175">Coiled coil</keyword>
<dbReference type="InterPro" id="IPR058627">
    <property type="entry name" value="MdtA-like_C"/>
</dbReference>
<evidence type="ECO:0000259" key="6">
    <source>
        <dbReference type="Pfam" id="PF25944"/>
    </source>
</evidence>
<dbReference type="Pfam" id="PF25876">
    <property type="entry name" value="HH_MFP_RND"/>
    <property type="match status" value="1"/>
</dbReference>
<dbReference type="GO" id="GO:0005886">
    <property type="term" value="C:plasma membrane"/>
    <property type="evidence" value="ECO:0007669"/>
    <property type="project" value="TreeGrafter"/>
</dbReference>
<dbReference type="Pfam" id="PF25944">
    <property type="entry name" value="Beta-barrel_RND"/>
    <property type="match status" value="1"/>
</dbReference>
<dbReference type="RefSeq" id="WP_068846148.1">
    <property type="nucleotide sequence ID" value="NZ_LYDR01000039.1"/>
</dbReference>
<dbReference type="SUPFAM" id="SSF111369">
    <property type="entry name" value="HlyD-like secretion proteins"/>
    <property type="match status" value="2"/>
</dbReference>
<dbReference type="Gene3D" id="2.40.30.170">
    <property type="match status" value="1"/>
</dbReference>
<dbReference type="EMBL" id="LYDR01000039">
    <property type="protein sequence ID" value="ODA34677.1"/>
    <property type="molecule type" value="Genomic_DNA"/>
</dbReference>
<feature type="domain" description="Multidrug resistance protein MdtA-like barrel-sandwich hybrid" evidence="5">
    <location>
        <begin position="63"/>
        <end position="246"/>
    </location>
</feature>
<dbReference type="FunFam" id="2.40.420.20:FF:000001">
    <property type="entry name" value="Efflux RND transporter periplasmic adaptor subunit"/>
    <property type="match status" value="1"/>
</dbReference>
<evidence type="ECO:0000256" key="3">
    <source>
        <dbReference type="SAM" id="Coils"/>
    </source>
</evidence>
<dbReference type="NCBIfam" id="TIGR01730">
    <property type="entry name" value="RND_mfp"/>
    <property type="match status" value="1"/>
</dbReference>
<evidence type="ECO:0000256" key="2">
    <source>
        <dbReference type="ARBA" id="ARBA00009477"/>
    </source>
</evidence>
<evidence type="ECO:0000259" key="4">
    <source>
        <dbReference type="Pfam" id="PF25876"/>
    </source>
</evidence>
<accession>A0A1C3EN58</accession>
<reference evidence="8 9" key="1">
    <citation type="submission" date="2016-05" db="EMBL/GenBank/DDBJ databases">
        <title>Genomic and physiological characterization of Planctopirus sp. isolated from fresh water lake.</title>
        <authorList>
            <person name="Subhash Y."/>
            <person name="Ramana C."/>
        </authorList>
    </citation>
    <scope>NUCLEOTIDE SEQUENCE [LARGE SCALE GENOMIC DNA]</scope>
    <source>
        <strain evidence="8 9">JC280</strain>
    </source>
</reference>
<feature type="coiled-coil region" evidence="3">
    <location>
        <begin position="103"/>
        <end position="189"/>
    </location>
</feature>
<name>A0A1C3EN58_9PLAN</name>
<evidence type="ECO:0000256" key="1">
    <source>
        <dbReference type="ARBA" id="ARBA00004196"/>
    </source>
</evidence>
<dbReference type="GO" id="GO:0046677">
    <property type="term" value="P:response to antibiotic"/>
    <property type="evidence" value="ECO:0007669"/>
    <property type="project" value="TreeGrafter"/>
</dbReference>
<comment type="caution">
    <text evidence="8">The sequence shown here is derived from an EMBL/GenBank/DDBJ whole genome shotgun (WGS) entry which is preliminary data.</text>
</comment>
<feature type="domain" description="Multidrug resistance protein MdtA-like C-terminal permuted SH3" evidence="7">
    <location>
        <begin position="349"/>
        <end position="409"/>
    </location>
</feature>
<dbReference type="InterPro" id="IPR058626">
    <property type="entry name" value="MdtA-like_b-barrel"/>
</dbReference>
<evidence type="ECO:0000313" key="8">
    <source>
        <dbReference type="EMBL" id="ODA34677.1"/>
    </source>
</evidence>
<dbReference type="GO" id="GO:0022857">
    <property type="term" value="F:transmembrane transporter activity"/>
    <property type="evidence" value="ECO:0007669"/>
    <property type="project" value="InterPro"/>
</dbReference>
<dbReference type="Pfam" id="PF25967">
    <property type="entry name" value="RND-MFP_C"/>
    <property type="match status" value="1"/>
</dbReference>
<evidence type="ECO:0000313" key="9">
    <source>
        <dbReference type="Proteomes" id="UP000094828"/>
    </source>
</evidence>
<dbReference type="InterPro" id="IPR058624">
    <property type="entry name" value="MdtA-like_HH"/>
</dbReference>
<gene>
    <name evidence="8" type="ORF">A6X21_03095</name>
</gene>
<protein>
    <submittedName>
        <fullName evidence="8">Uncharacterized protein</fullName>
    </submittedName>
</protein>
<dbReference type="Proteomes" id="UP000094828">
    <property type="component" value="Unassembled WGS sequence"/>
</dbReference>
<dbReference type="AlphaFoldDB" id="A0A1C3EN58"/>
<sequence>MSRWTYGSLAGLLVCGLLPLLSGCKEPVAAAPPPIPQVIVASPLIEPVVEWDEYVGRFEAVEFVEVRARVSGYLSETHFQEGQIVHQGDLLATIDQRPFIAELNNTEAAVKVAEAAIAQTEAAYAQAKAEATSASARYDLARRTVERWRSLVARQAAQQEDLDTREAELAQAKANVEAADARVASAEAEKISALANVETSKSLREIARLNLYYTEITAPITGRISRRDVTEGNLISGGTSQSTLLTTIVSLNPIHVVFDADEAAFLRYRQLAMKGTPHSSVDVRNPVFVALGDEHGQFPHQGQTDFIDNRLDQETGTIRTRAILPNEDFSFTPGLFARVRVPGSSQYHAVLVPDQAIGTDQAEKFVLKVNEKNEVVRQSVTLGPIIDRLRVIRTGLDGSEKIILKGIQRVRPGAVVTTEVSKIEAVDDGLPDRFEPVPQENWIKVPSKKPLTSWNPLRLPGEHPQQVFSGRSEPFRLISSSSDEVVE</sequence>
<dbReference type="Pfam" id="PF25917">
    <property type="entry name" value="BSH_RND"/>
    <property type="match status" value="1"/>
</dbReference>
<dbReference type="PANTHER" id="PTHR30158:SF10">
    <property type="entry name" value="CATION EFFLUX PUMP"/>
    <property type="match status" value="1"/>
</dbReference>
<dbReference type="PANTHER" id="PTHR30158">
    <property type="entry name" value="ACRA/E-RELATED COMPONENT OF DRUG EFFLUX TRANSPORTER"/>
    <property type="match status" value="1"/>
</dbReference>
<comment type="subcellular location">
    <subcellularLocation>
        <location evidence="1">Cell envelope</location>
    </subcellularLocation>
</comment>
<feature type="domain" description="Multidrug resistance protein MdtA-like alpha-helical hairpin" evidence="4">
    <location>
        <begin position="124"/>
        <end position="187"/>
    </location>
</feature>
<keyword evidence="9" id="KW-1185">Reference proteome</keyword>
<proteinExistence type="inferred from homology"/>
<dbReference type="InterPro" id="IPR006143">
    <property type="entry name" value="RND_pump_MFP"/>
</dbReference>
<dbReference type="SUPFAM" id="SSF56954">
    <property type="entry name" value="Outer membrane efflux proteins (OEP)"/>
    <property type="match status" value="1"/>
</dbReference>
<dbReference type="GO" id="GO:0030313">
    <property type="term" value="C:cell envelope"/>
    <property type="evidence" value="ECO:0007669"/>
    <property type="project" value="UniProtKB-SubCell"/>
</dbReference>
<dbReference type="STRING" id="1841610.A6X21_03095"/>